<reference evidence="2 3" key="1">
    <citation type="submission" date="2020-04" db="EMBL/GenBank/DDBJ databases">
        <title>Genome sequencing of novel species.</title>
        <authorList>
            <person name="Heo J."/>
            <person name="Kim S.-J."/>
            <person name="Kim J.-S."/>
            <person name="Hong S.-B."/>
            <person name="Kwon S.-W."/>
        </authorList>
    </citation>
    <scope>NUCLEOTIDE SEQUENCE [LARGE SCALE GENOMIC DNA]</scope>
    <source>
        <strain evidence="2 3">F39-2</strain>
    </source>
</reference>
<dbReference type="InterPro" id="IPR000595">
    <property type="entry name" value="cNMP-bd_dom"/>
</dbReference>
<evidence type="ECO:0000259" key="1">
    <source>
        <dbReference type="PROSITE" id="PS50042"/>
    </source>
</evidence>
<dbReference type="SUPFAM" id="SSF51206">
    <property type="entry name" value="cAMP-binding domain-like"/>
    <property type="match status" value="1"/>
</dbReference>
<evidence type="ECO:0000313" key="3">
    <source>
        <dbReference type="Proteomes" id="UP000503278"/>
    </source>
</evidence>
<dbReference type="InterPro" id="IPR014710">
    <property type="entry name" value="RmlC-like_jellyroll"/>
</dbReference>
<dbReference type="CDD" id="cd00038">
    <property type="entry name" value="CAP_ED"/>
    <property type="match status" value="1"/>
</dbReference>
<dbReference type="Proteomes" id="UP000503278">
    <property type="component" value="Chromosome"/>
</dbReference>
<dbReference type="KEGG" id="mrob:HH214_10365"/>
<organism evidence="2 3">
    <name type="scientific">Mucilaginibacter robiniae</name>
    <dbReference type="NCBI Taxonomy" id="2728022"/>
    <lineage>
        <taxon>Bacteria</taxon>
        <taxon>Pseudomonadati</taxon>
        <taxon>Bacteroidota</taxon>
        <taxon>Sphingobacteriia</taxon>
        <taxon>Sphingobacteriales</taxon>
        <taxon>Sphingobacteriaceae</taxon>
        <taxon>Mucilaginibacter</taxon>
    </lineage>
</organism>
<dbReference type="EMBL" id="CP051682">
    <property type="protein sequence ID" value="QJD96239.1"/>
    <property type="molecule type" value="Genomic_DNA"/>
</dbReference>
<dbReference type="InterPro" id="IPR018490">
    <property type="entry name" value="cNMP-bd_dom_sf"/>
</dbReference>
<dbReference type="AlphaFoldDB" id="A0A7L5E1P7"/>
<keyword evidence="3" id="KW-1185">Reference proteome</keyword>
<dbReference type="Pfam" id="PF00027">
    <property type="entry name" value="cNMP_binding"/>
    <property type="match status" value="1"/>
</dbReference>
<proteinExistence type="predicted"/>
<dbReference type="Gene3D" id="2.60.120.10">
    <property type="entry name" value="Jelly Rolls"/>
    <property type="match status" value="1"/>
</dbReference>
<protein>
    <submittedName>
        <fullName evidence="2">Crp/Fnr family transcriptional regulator</fullName>
    </submittedName>
</protein>
<dbReference type="RefSeq" id="WP_169607430.1">
    <property type="nucleotide sequence ID" value="NZ_CP051682.1"/>
</dbReference>
<gene>
    <name evidence="2" type="ORF">HH214_10365</name>
</gene>
<sequence>MLRINPSFLIYIENLYQSQNRKEGIMLRRYAPKQRMISQGENFNKVLLIKEGITKCFFAEENGKTFILEFLSKGEIVGEIEAVRKISALCNIEAITEVHAYALSVVYFKELLDRDLKFNQLLIDTFAQRITNTSSRASFQQLYTVEYSLAKLLQLIAEQQLNLSKEDMAAYLGINIRSLNRALKNHYE</sequence>
<accession>A0A7L5E1P7</accession>
<dbReference type="PROSITE" id="PS50042">
    <property type="entry name" value="CNMP_BINDING_3"/>
    <property type="match status" value="1"/>
</dbReference>
<evidence type="ECO:0000313" key="2">
    <source>
        <dbReference type="EMBL" id="QJD96239.1"/>
    </source>
</evidence>
<name>A0A7L5E1P7_9SPHI</name>
<feature type="domain" description="Cyclic nucleotide-binding" evidence="1">
    <location>
        <begin position="28"/>
        <end position="129"/>
    </location>
</feature>